<reference evidence="4" key="5">
    <citation type="submission" date="2018-04" db="UniProtKB">
        <authorList>
            <consortium name="EnsemblFungi"/>
        </authorList>
    </citation>
    <scope>IDENTIFICATION</scope>
    <source>
        <strain evidence="4">R3-111a-1</strain>
    </source>
</reference>
<dbReference type="Pfam" id="PF05794">
    <property type="entry name" value="Tcp11"/>
    <property type="match status" value="1"/>
</dbReference>
<evidence type="ECO:0000313" key="3">
    <source>
        <dbReference type="EMBL" id="EJT79517.1"/>
    </source>
</evidence>
<organism evidence="3">
    <name type="scientific">Gaeumannomyces tritici (strain R3-111a-1)</name>
    <name type="common">Wheat and barley take-all root rot fungus</name>
    <name type="synonym">Gaeumannomyces graminis var. tritici</name>
    <dbReference type="NCBI Taxonomy" id="644352"/>
    <lineage>
        <taxon>Eukaryota</taxon>
        <taxon>Fungi</taxon>
        <taxon>Dikarya</taxon>
        <taxon>Ascomycota</taxon>
        <taxon>Pezizomycotina</taxon>
        <taxon>Sordariomycetes</taxon>
        <taxon>Sordariomycetidae</taxon>
        <taxon>Magnaporthales</taxon>
        <taxon>Magnaporthaceae</taxon>
        <taxon>Gaeumannomyces</taxon>
    </lineage>
</organism>
<evidence type="ECO:0000256" key="2">
    <source>
        <dbReference type="SAM" id="MobiDB-lite"/>
    </source>
</evidence>
<feature type="compositionally biased region" description="Polar residues" evidence="2">
    <location>
        <begin position="38"/>
        <end position="57"/>
    </location>
</feature>
<keyword evidence="5" id="KW-1185">Reference proteome</keyword>
<dbReference type="RefSeq" id="XP_009220662.1">
    <property type="nucleotide sequence ID" value="XM_009222398.1"/>
</dbReference>
<comment type="similarity">
    <text evidence="1">Belongs to the TCP11 family.</text>
</comment>
<evidence type="ECO:0008006" key="6">
    <source>
        <dbReference type="Google" id="ProtNLM"/>
    </source>
</evidence>
<proteinExistence type="inferred from homology"/>
<dbReference type="VEuPathDB" id="FungiDB:GGTG_04602"/>
<dbReference type="AlphaFoldDB" id="J3NTK2"/>
<evidence type="ECO:0000313" key="4">
    <source>
        <dbReference type="EnsemblFungi" id="EJT79517"/>
    </source>
</evidence>
<evidence type="ECO:0000313" key="5">
    <source>
        <dbReference type="Proteomes" id="UP000006039"/>
    </source>
</evidence>
<dbReference type="eggNOG" id="KOG1981">
    <property type="taxonomic scope" value="Eukaryota"/>
</dbReference>
<feature type="compositionally biased region" description="Gly residues" evidence="2">
    <location>
        <begin position="1"/>
        <end position="14"/>
    </location>
</feature>
<dbReference type="PANTHER" id="PTHR12832:SF11">
    <property type="entry name" value="LD23868P"/>
    <property type="match status" value="1"/>
</dbReference>
<sequence length="702" mass="78195">MSEKGNGGIDGGCVGHTRAKSDGEAVPTTEPTVDTRPTAAQTPSEPQSEFAQSSQQKLRYEDRSVARQQDLGTPATLPAPLSRNPSGRSTSAESNDRRHHRSMRVYEPPVTKATLSELDVNKIIHNPKLRHDINFDPDLHFRPNLDGEKGRRKQQRATEFWECLSQQLTLFVTDRETFVQRYGEDSDWCLPRLLKAVKEIIQTLVPARDRDFLDEGLNVELLIQQFNRGIADLEKLASWLSSVLKLHCAPMRDEWVDEMYRELSNGNRNNDISLLVQGMRSLLSVLEAMKLDVANHQIRCLRPVLIEDTAHFQQRFFHKKLQARSKVDTARARLWYRDADRQYSAVDSPSDIQQGLGDMAGFFYGISRLILPSAAQDHLDGTYRFPGTFLFDHDRLEKLSSDAVDAICLDMCMKLYDDLERVSRIAQAMPTPFGSSLLPPTSVPSYVLDDDCSSRSRSNRSSINFDFNTSPSRPSSLVGSAASSPRTSACIFTPAPSNPALDSADTRAKSKKVYASLVDLVQTAAPASSPAHRWRGLVPDVALQILRSTEAPLDMLPTVERKLDSWLSNCQSEQFQEAKQAFHSKLFAELAGRVREYKNLSGLGLFSAATGSRLHSGPGGIVATSSSSSSREGSSVAHPPFLQLDRDASGRNTAAREEHSVENMATRLAHLGILHWRVWADITYRTPEPETEDPAEVTMSDC</sequence>
<feature type="compositionally biased region" description="Polar residues" evidence="2">
    <location>
        <begin position="83"/>
        <end position="93"/>
    </location>
</feature>
<feature type="compositionally biased region" description="Low complexity" evidence="2">
    <location>
        <begin position="625"/>
        <end position="635"/>
    </location>
</feature>
<name>J3NTK2_GAET3</name>
<reference evidence="5" key="1">
    <citation type="submission" date="2010-07" db="EMBL/GenBank/DDBJ databases">
        <title>The genome sequence of Gaeumannomyces graminis var. tritici strain R3-111a-1.</title>
        <authorList>
            <consortium name="The Broad Institute Genome Sequencing Platform"/>
            <person name="Ma L.-J."/>
            <person name="Dead R."/>
            <person name="Young S."/>
            <person name="Zeng Q."/>
            <person name="Koehrsen M."/>
            <person name="Alvarado L."/>
            <person name="Berlin A."/>
            <person name="Chapman S.B."/>
            <person name="Chen Z."/>
            <person name="Freedman E."/>
            <person name="Gellesch M."/>
            <person name="Goldberg J."/>
            <person name="Griggs A."/>
            <person name="Gujja S."/>
            <person name="Heilman E.R."/>
            <person name="Heiman D."/>
            <person name="Hepburn T."/>
            <person name="Howarth C."/>
            <person name="Jen D."/>
            <person name="Larson L."/>
            <person name="Mehta T."/>
            <person name="Neiman D."/>
            <person name="Pearson M."/>
            <person name="Roberts A."/>
            <person name="Saif S."/>
            <person name="Shea T."/>
            <person name="Shenoy N."/>
            <person name="Sisk P."/>
            <person name="Stolte C."/>
            <person name="Sykes S."/>
            <person name="Walk T."/>
            <person name="White J."/>
            <person name="Yandava C."/>
            <person name="Haas B."/>
            <person name="Nusbaum C."/>
            <person name="Birren B."/>
        </authorList>
    </citation>
    <scope>NUCLEOTIDE SEQUENCE [LARGE SCALE GENOMIC DNA]</scope>
    <source>
        <strain evidence="5">R3-111a-1</strain>
    </source>
</reference>
<evidence type="ECO:0000256" key="1">
    <source>
        <dbReference type="ARBA" id="ARBA00010954"/>
    </source>
</evidence>
<dbReference type="OrthoDB" id="276323at2759"/>
<dbReference type="InterPro" id="IPR008862">
    <property type="entry name" value="Tcp11"/>
</dbReference>
<dbReference type="PANTHER" id="PTHR12832">
    <property type="entry name" value="TESTIS-SPECIFIC PROTEIN PBS13 T-COMPLEX 11"/>
    <property type="match status" value="1"/>
</dbReference>
<reference evidence="3" key="2">
    <citation type="submission" date="2010-07" db="EMBL/GenBank/DDBJ databases">
        <authorList>
            <consortium name="The Broad Institute Genome Sequencing Platform"/>
            <consortium name="Broad Institute Genome Sequencing Center for Infectious Disease"/>
            <person name="Ma L.-J."/>
            <person name="Dead R."/>
            <person name="Young S."/>
            <person name="Zeng Q."/>
            <person name="Koehrsen M."/>
            <person name="Alvarado L."/>
            <person name="Berlin A."/>
            <person name="Chapman S.B."/>
            <person name="Chen Z."/>
            <person name="Freedman E."/>
            <person name="Gellesch M."/>
            <person name="Goldberg J."/>
            <person name="Griggs A."/>
            <person name="Gujja S."/>
            <person name="Heilman E.R."/>
            <person name="Heiman D."/>
            <person name="Hepburn T."/>
            <person name="Howarth C."/>
            <person name="Jen D."/>
            <person name="Larson L."/>
            <person name="Mehta T."/>
            <person name="Neiman D."/>
            <person name="Pearson M."/>
            <person name="Roberts A."/>
            <person name="Saif S."/>
            <person name="Shea T."/>
            <person name="Shenoy N."/>
            <person name="Sisk P."/>
            <person name="Stolte C."/>
            <person name="Sykes S."/>
            <person name="Walk T."/>
            <person name="White J."/>
            <person name="Yandava C."/>
            <person name="Haas B."/>
            <person name="Nusbaum C."/>
            <person name="Birren B."/>
        </authorList>
    </citation>
    <scope>NUCLEOTIDE SEQUENCE</scope>
    <source>
        <strain evidence="3">R3-111a-1</strain>
    </source>
</reference>
<feature type="region of interest" description="Disordered" evidence="2">
    <location>
        <begin position="455"/>
        <end position="481"/>
    </location>
</feature>
<feature type="compositionally biased region" description="Polar residues" evidence="2">
    <location>
        <begin position="463"/>
        <end position="481"/>
    </location>
</feature>
<feature type="region of interest" description="Disordered" evidence="2">
    <location>
        <begin position="1"/>
        <end position="103"/>
    </location>
</feature>
<dbReference type="GO" id="GO:0010737">
    <property type="term" value="P:protein kinase A signaling"/>
    <property type="evidence" value="ECO:0007669"/>
    <property type="project" value="TreeGrafter"/>
</dbReference>
<protein>
    <recommendedName>
        <fullName evidence="6">SOK1 protein</fullName>
    </recommendedName>
</protein>
<accession>J3NTK2</accession>
<dbReference type="GeneID" id="20345060"/>
<reference evidence="3" key="3">
    <citation type="submission" date="2010-09" db="EMBL/GenBank/DDBJ databases">
        <title>Annotation of Gaeumannomyces graminis var. tritici R3-111a-1.</title>
        <authorList>
            <consortium name="The Broad Institute Genome Sequencing Platform"/>
            <person name="Ma L.-J."/>
            <person name="Dead R."/>
            <person name="Young S.K."/>
            <person name="Zeng Q."/>
            <person name="Gargeya S."/>
            <person name="Fitzgerald M."/>
            <person name="Haas B."/>
            <person name="Abouelleil A."/>
            <person name="Alvarado L."/>
            <person name="Arachchi H.M."/>
            <person name="Berlin A."/>
            <person name="Brown A."/>
            <person name="Chapman S.B."/>
            <person name="Chen Z."/>
            <person name="Dunbar C."/>
            <person name="Freedman E."/>
            <person name="Gearin G."/>
            <person name="Gellesch M."/>
            <person name="Goldberg J."/>
            <person name="Griggs A."/>
            <person name="Gujja S."/>
            <person name="Heiman D."/>
            <person name="Howarth C."/>
            <person name="Larson L."/>
            <person name="Lui A."/>
            <person name="MacDonald P.J.P."/>
            <person name="Mehta T."/>
            <person name="Montmayeur A."/>
            <person name="Murphy C."/>
            <person name="Neiman D."/>
            <person name="Pearson M."/>
            <person name="Priest M."/>
            <person name="Roberts A."/>
            <person name="Saif S."/>
            <person name="Shea T."/>
            <person name="Shenoy N."/>
            <person name="Sisk P."/>
            <person name="Stolte C."/>
            <person name="Sykes S."/>
            <person name="Yandava C."/>
            <person name="Wortman J."/>
            <person name="Nusbaum C."/>
            <person name="Birren B."/>
        </authorList>
    </citation>
    <scope>NUCLEOTIDE SEQUENCE</scope>
    <source>
        <strain evidence="3">R3-111a-1</strain>
    </source>
</reference>
<dbReference type="EMBL" id="GL385396">
    <property type="protein sequence ID" value="EJT79517.1"/>
    <property type="molecule type" value="Genomic_DNA"/>
</dbReference>
<dbReference type="EnsemblFungi" id="EJT79517">
    <property type="protein sequence ID" value="EJT79517"/>
    <property type="gene ID" value="GGTG_04602"/>
</dbReference>
<reference evidence="4" key="4">
    <citation type="journal article" date="2015" name="G3 (Bethesda)">
        <title>Genome sequences of three phytopathogenic species of the Magnaporthaceae family of fungi.</title>
        <authorList>
            <person name="Okagaki L.H."/>
            <person name="Nunes C.C."/>
            <person name="Sailsbery J."/>
            <person name="Clay B."/>
            <person name="Brown D."/>
            <person name="John T."/>
            <person name="Oh Y."/>
            <person name="Young N."/>
            <person name="Fitzgerald M."/>
            <person name="Haas B.J."/>
            <person name="Zeng Q."/>
            <person name="Young S."/>
            <person name="Adiconis X."/>
            <person name="Fan L."/>
            <person name="Levin J.Z."/>
            <person name="Mitchell T.K."/>
            <person name="Okubara P.A."/>
            <person name="Farman M.L."/>
            <person name="Kohn L.M."/>
            <person name="Birren B."/>
            <person name="Ma L.-J."/>
            <person name="Dean R.A."/>
        </authorList>
    </citation>
    <scope>NUCLEOTIDE SEQUENCE</scope>
    <source>
        <strain evidence="4">R3-111a-1</strain>
    </source>
</reference>
<gene>
    <name evidence="4" type="primary">20345060</name>
    <name evidence="3" type="ORF">GGTG_04602</name>
</gene>
<dbReference type="Proteomes" id="UP000006039">
    <property type="component" value="Unassembled WGS sequence"/>
</dbReference>
<feature type="region of interest" description="Disordered" evidence="2">
    <location>
        <begin position="617"/>
        <end position="659"/>
    </location>
</feature>
<feature type="compositionally biased region" description="Basic and acidic residues" evidence="2">
    <location>
        <begin position="644"/>
        <end position="659"/>
    </location>
</feature>
<dbReference type="HOGENOM" id="CLU_016970_0_0_1"/>